<proteinExistence type="predicted"/>
<dbReference type="RefSeq" id="WP_147129711.1">
    <property type="nucleotide sequence ID" value="NZ_BJXA01000010.1"/>
</dbReference>
<evidence type="ECO:0000256" key="1">
    <source>
        <dbReference type="SAM" id="SignalP"/>
    </source>
</evidence>
<reference evidence="2 3" key="1">
    <citation type="submission" date="2019-07" db="EMBL/GenBank/DDBJ databases">
        <title>Whole genome shotgun sequence of Nocardia ninae NBRC 108245.</title>
        <authorList>
            <person name="Hosoyama A."/>
            <person name="Uohara A."/>
            <person name="Ohji S."/>
            <person name="Ichikawa N."/>
        </authorList>
    </citation>
    <scope>NUCLEOTIDE SEQUENCE [LARGE SCALE GENOMIC DNA]</scope>
    <source>
        <strain evidence="2 3">NBRC 108245</strain>
    </source>
</reference>
<dbReference type="OrthoDB" id="4557381at2"/>
<evidence type="ECO:0008006" key="4">
    <source>
        <dbReference type="Google" id="ProtNLM"/>
    </source>
</evidence>
<dbReference type="Proteomes" id="UP000321424">
    <property type="component" value="Unassembled WGS sequence"/>
</dbReference>
<evidence type="ECO:0000313" key="2">
    <source>
        <dbReference type="EMBL" id="GEM37595.1"/>
    </source>
</evidence>
<accession>A0A511MA93</accession>
<organism evidence="2 3">
    <name type="scientific">Nocardia ninae NBRC 108245</name>
    <dbReference type="NCBI Taxonomy" id="1210091"/>
    <lineage>
        <taxon>Bacteria</taxon>
        <taxon>Bacillati</taxon>
        <taxon>Actinomycetota</taxon>
        <taxon>Actinomycetes</taxon>
        <taxon>Mycobacteriales</taxon>
        <taxon>Nocardiaceae</taxon>
        <taxon>Nocardia</taxon>
    </lineage>
</organism>
<keyword evidence="1" id="KW-0732">Signal</keyword>
<gene>
    <name evidence="2" type="ORF">NN4_21140</name>
</gene>
<dbReference type="AlphaFoldDB" id="A0A511MA93"/>
<sequence>MPKIFAAALLTASAVGSLLLVPAATAHAQSDACNRAIVAINKAIDGSPDGVIDDVVAQALHFTLMSLDAQGEEKAAITGYANALLDENVTDLDPYTTELNRVCGA</sequence>
<feature type="signal peptide" evidence="1">
    <location>
        <begin position="1"/>
        <end position="28"/>
    </location>
</feature>
<protein>
    <recommendedName>
        <fullName evidence="4">Haemophore haem-binding domain-containing protein</fullName>
    </recommendedName>
</protein>
<name>A0A511MA93_9NOCA</name>
<feature type="chain" id="PRO_5021821063" description="Haemophore haem-binding domain-containing protein" evidence="1">
    <location>
        <begin position="29"/>
        <end position="105"/>
    </location>
</feature>
<evidence type="ECO:0000313" key="3">
    <source>
        <dbReference type="Proteomes" id="UP000321424"/>
    </source>
</evidence>
<keyword evidence="3" id="KW-1185">Reference proteome</keyword>
<dbReference type="EMBL" id="BJXA01000010">
    <property type="protein sequence ID" value="GEM37595.1"/>
    <property type="molecule type" value="Genomic_DNA"/>
</dbReference>
<comment type="caution">
    <text evidence="2">The sequence shown here is derived from an EMBL/GenBank/DDBJ whole genome shotgun (WGS) entry which is preliminary data.</text>
</comment>